<dbReference type="Pfam" id="PF03544">
    <property type="entry name" value="TonB_C"/>
    <property type="match status" value="1"/>
</dbReference>
<evidence type="ECO:0000256" key="7">
    <source>
        <dbReference type="ARBA" id="ARBA00022927"/>
    </source>
</evidence>
<comment type="similarity">
    <text evidence="2">Belongs to the TonB family.</text>
</comment>
<dbReference type="Proteomes" id="UP000680067">
    <property type="component" value="Unassembled WGS sequence"/>
</dbReference>
<keyword evidence="8" id="KW-1133">Transmembrane helix</keyword>
<comment type="caution">
    <text evidence="12">The sequence shown here is derived from an EMBL/GenBank/DDBJ whole genome shotgun (WGS) entry which is preliminary data.</text>
</comment>
<dbReference type="InterPro" id="IPR006260">
    <property type="entry name" value="TonB/TolA_C"/>
</dbReference>
<dbReference type="InterPro" id="IPR051045">
    <property type="entry name" value="TonB-dependent_transducer"/>
</dbReference>
<dbReference type="GO" id="GO:0031992">
    <property type="term" value="F:energy transducer activity"/>
    <property type="evidence" value="ECO:0007669"/>
    <property type="project" value="TreeGrafter"/>
</dbReference>
<keyword evidence="5" id="KW-0997">Cell inner membrane</keyword>
<reference evidence="12" key="1">
    <citation type="submission" date="2021-04" db="EMBL/GenBank/DDBJ databases">
        <title>novel species isolated from subtropical streams in China.</title>
        <authorList>
            <person name="Lu H."/>
        </authorList>
    </citation>
    <scope>NUCLEOTIDE SEQUENCE</scope>
    <source>
        <strain evidence="12">LFS511W</strain>
    </source>
</reference>
<dbReference type="PANTHER" id="PTHR33446">
    <property type="entry name" value="PROTEIN TONB-RELATED"/>
    <property type="match status" value="1"/>
</dbReference>
<dbReference type="GO" id="GO:0055085">
    <property type="term" value="P:transmembrane transport"/>
    <property type="evidence" value="ECO:0007669"/>
    <property type="project" value="InterPro"/>
</dbReference>
<protein>
    <submittedName>
        <fullName evidence="12">Energy transducer TonB</fullName>
    </submittedName>
</protein>
<keyword evidence="13" id="KW-1185">Reference proteome</keyword>
<evidence type="ECO:0000259" key="11">
    <source>
        <dbReference type="PROSITE" id="PS52015"/>
    </source>
</evidence>
<proteinExistence type="inferred from homology"/>
<feature type="domain" description="TonB C-terminal" evidence="11">
    <location>
        <begin position="139"/>
        <end position="230"/>
    </location>
</feature>
<organism evidence="12 13">
    <name type="scientific">Undibacterium luofuense</name>
    <dbReference type="NCBI Taxonomy" id="2828733"/>
    <lineage>
        <taxon>Bacteria</taxon>
        <taxon>Pseudomonadati</taxon>
        <taxon>Pseudomonadota</taxon>
        <taxon>Betaproteobacteria</taxon>
        <taxon>Burkholderiales</taxon>
        <taxon>Oxalobacteraceae</taxon>
        <taxon>Undibacterium</taxon>
    </lineage>
</organism>
<dbReference type="AlphaFoldDB" id="A0A941DMI0"/>
<keyword evidence="6" id="KW-0812">Transmembrane</keyword>
<evidence type="ECO:0000256" key="9">
    <source>
        <dbReference type="ARBA" id="ARBA00023136"/>
    </source>
</evidence>
<dbReference type="PROSITE" id="PS52015">
    <property type="entry name" value="TONB_CTD"/>
    <property type="match status" value="1"/>
</dbReference>
<name>A0A941DMI0_9BURK</name>
<feature type="compositionally biased region" description="Pro residues" evidence="10">
    <location>
        <begin position="63"/>
        <end position="72"/>
    </location>
</feature>
<evidence type="ECO:0000256" key="10">
    <source>
        <dbReference type="SAM" id="MobiDB-lite"/>
    </source>
</evidence>
<dbReference type="RefSeq" id="WP_212687832.1">
    <property type="nucleotide sequence ID" value="NZ_JAGSPN010000006.1"/>
</dbReference>
<dbReference type="PANTHER" id="PTHR33446:SF2">
    <property type="entry name" value="PROTEIN TONB"/>
    <property type="match status" value="1"/>
</dbReference>
<evidence type="ECO:0000256" key="5">
    <source>
        <dbReference type="ARBA" id="ARBA00022519"/>
    </source>
</evidence>
<dbReference type="SUPFAM" id="SSF74653">
    <property type="entry name" value="TolA/TonB C-terminal domain"/>
    <property type="match status" value="1"/>
</dbReference>
<dbReference type="Gene3D" id="3.30.1150.10">
    <property type="match status" value="1"/>
</dbReference>
<keyword evidence="7" id="KW-0653">Protein transport</keyword>
<dbReference type="GO" id="GO:0015031">
    <property type="term" value="P:protein transport"/>
    <property type="evidence" value="ECO:0007669"/>
    <property type="project" value="UniProtKB-KW"/>
</dbReference>
<evidence type="ECO:0000256" key="4">
    <source>
        <dbReference type="ARBA" id="ARBA00022475"/>
    </source>
</evidence>
<dbReference type="GO" id="GO:0098797">
    <property type="term" value="C:plasma membrane protein complex"/>
    <property type="evidence" value="ECO:0007669"/>
    <property type="project" value="TreeGrafter"/>
</dbReference>
<comment type="subcellular location">
    <subcellularLocation>
        <location evidence="1">Cell inner membrane</location>
        <topology evidence="1">Single-pass membrane protein</topology>
        <orientation evidence="1">Periplasmic side</orientation>
    </subcellularLocation>
</comment>
<keyword evidence="4" id="KW-1003">Cell membrane</keyword>
<accession>A0A941DMI0</accession>
<evidence type="ECO:0000313" key="12">
    <source>
        <dbReference type="EMBL" id="MBR7782525.1"/>
    </source>
</evidence>
<sequence length="230" mass="23861">MMSPALSSGPSLSFHVNSAPASGKWISVGVILLAHVGLAMALLQGITVPASQPKEVVMTLIAPPSPPAPPKMQPELPKPKTTQTTTAPAVIAPAAAPVQPVVATISASPEPAPRAEPVSSHQPAAPVAAPAAPVSAGPKVVSAVEYLRQPRPEYPAMARRMGEEGKVVMRVLVNDKGQAEKIDIQQSSGSQRLDDAARIAIQRALFKPYIEDGKALAMIATATINFSIDN</sequence>
<feature type="region of interest" description="Disordered" evidence="10">
    <location>
        <begin position="62"/>
        <end position="82"/>
    </location>
</feature>
<evidence type="ECO:0000256" key="8">
    <source>
        <dbReference type="ARBA" id="ARBA00022989"/>
    </source>
</evidence>
<dbReference type="EMBL" id="JAGSPN010000006">
    <property type="protein sequence ID" value="MBR7782525.1"/>
    <property type="molecule type" value="Genomic_DNA"/>
</dbReference>
<dbReference type="InterPro" id="IPR037682">
    <property type="entry name" value="TonB_C"/>
</dbReference>
<evidence type="ECO:0000256" key="2">
    <source>
        <dbReference type="ARBA" id="ARBA00006555"/>
    </source>
</evidence>
<keyword evidence="9" id="KW-0472">Membrane</keyword>
<gene>
    <name evidence="12" type="ORF">KDM89_10240</name>
</gene>
<evidence type="ECO:0000313" key="13">
    <source>
        <dbReference type="Proteomes" id="UP000680067"/>
    </source>
</evidence>
<evidence type="ECO:0000256" key="3">
    <source>
        <dbReference type="ARBA" id="ARBA00022448"/>
    </source>
</evidence>
<evidence type="ECO:0000256" key="1">
    <source>
        <dbReference type="ARBA" id="ARBA00004383"/>
    </source>
</evidence>
<dbReference type="NCBIfam" id="TIGR01352">
    <property type="entry name" value="tonB_Cterm"/>
    <property type="match status" value="1"/>
</dbReference>
<keyword evidence="3" id="KW-0813">Transport</keyword>
<evidence type="ECO:0000256" key="6">
    <source>
        <dbReference type="ARBA" id="ARBA00022692"/>
    </source>
</evidence>